<accession>A0A6J6GH57</accession>
<feature type="region of interest" description="Disordered" evidence="1">
    <location>
        <begin position="52"/>
        <end position="108"/>
    </location>
</feature>
<feature type="compositionally biased region" description="Low complexity" evidence="1">
    <location>
        <begin position="62"/>
        <end position="108"/>
    </location>
</feature>
<evidence type="ECO:0000256" key="1">
    <source>
        <dbReference type="SAM" id="MobiDB-lite"/>
    </source>
</evidence>
<dbReference type="AlphaFoldDB" id="A0A6J6GH57"/>
<protein>
    <submittedName>
        <fullName evidence="2">Unannotated protein</fullName>
    </submittedName>
</protein>
<dbReference type="PANTHER" id="PTHR34404">
    <property type="entry name" value="REGULATORY PROTEIN, FMDB FAMILY"/>
    <property type="match status" value="1"/>
</dbReference>
<dbReference type="PANTHER" id="PTHR34404:SF2">
    <property type="entry name" value="CONSERVED SERINE RICH PROTEIN"/>
    <property type="match status" value="1"/>
</dbReference>
<gene>
    <name evidence="2" type="ORF">UFOPK1722_02054</name>
</gene>
<reference evidence="2" key="1">
    <citation type="submission" date="2020-05" db="EMBL/GenBank/DDBJ databases">
        <authorList>
            <person name="Chiriac C."/>
            <person name="Salcher M."/>
            <person name="Ghai R."/>
            <person name="Kavagutti S V."/>
        </authorList>
    </citation>
    <scope>NUCLEOTIDE SEQUENCE</scope>
</reference>
<proteinExistence type="predicted"/>
<name>A0A6J6GH57_9ZZZZ</name>
<sequence>MPTYVYKFTDTGETIEVHQAFTDDALTEYPHPADGTVRPVKKVFQPVGVTFKGGGFYKTDSRGGSSSSSGAASSSASASTASDSSSGSSSDSSSSTTTASPAAPSTPA</sequence>
<organism evidence="2">
    <name type="scientific">freshwater metagenome</name>
    <dbReference type="NCBI Taxonomy" id="449393"/>
    <lineage>
        <taxon>unclassified sequences</taxon>
        <taxon>metagenomes</taxon>
        <taxon>ecological metagenomes</taxon>
    </lineage>
</organism>
<evidence type="ECO:0000313" key="2">
    <source>
        <dbReference type="EMBL" id="CAB4598434.1"/>
    </source>
</evidence>
<dbReference type="EMBL" id="CAEZTS010000271">
    <property type="protein sequence ID" value="CAB4598434.1"/>
    <property type="molecule type" value="Genomic_DNA"/>
</dbReference>